<keyword evidence="3" id="KW-1185">Reference proteome</keyword>
<dbReference type="GO" id="GO:0006893">
    <property type="term" value="P:Golgi to plasma membrane transport"/>
    <property type="evidence" value="ECO:0007669"/>
    <property type="project" value="TreeGrafter"/>
</dbReference>
<evidence type="ECO:0000259" key="1">
    <source>
        <dbReference type="Pfam" id="PF20654"/>
    </source>
</evidence>
<feature type="domain" description="Exocyst complex component Sec3 C-terminal" evidence="1">
    <location>
        <begin position="1"/>
        <end position="134"/>
    </location>
</feature>
<dbReference type="PANTHER" id="PTHR16092">
    <property type="entry name" value="SEC3/SYNTAXIN-RELATED"/>
    <property type="match status" value="1"/>
</dbReference>
<dbReference type="GO" id="GO:0005546">
    <property type="term" value="F:phosphatidylinositol-4,5-bisphosphate binding"/>
    <property type="evidence" value="ECO:0007669"/>
    <property type="project" value="TreeGrafter"/>
</dbReference>
<dbReference type="EMBL" id="JANBPT010000396">
    <property type="protein sequence ID" value="KAJ1922425.1"/>
    <property type="molecule type" value="Genomic_DNA"/>
</dbReference>
<organism evidence="2 3">
    <name type="scientific">Tieghemiomyces parasiticus</name>
    <dbReference type="NCBI Taxonomy" id="78921"/>
    <lineage>
        <taxon>Eukaryota</taxon>
        <taxon>Fungi</taxon>
        <taxon>Fungi incertae sedis</taxon>
        <taxon>Zoopagomycota</taxon>
        <taxon>Kickxellomycotina</taxon>
        <taxon>Dimargaritomycetes</taxon>
        <taxon>Dimargaritales</taxon>
        <taxon>Dimargaritaceae</taxon>
        <taxon>Tieghemiomyces</taxon>
    </lineage>
</organism>
<dbReference type="Proteomes" id="UP001150569">
    <property type="component" value="Unassembled WGS sequence"/>
</dbReference>
<dbReference type="InterPro" id="IPR048628">
    <property type="entry name" value="Sec3_C"/>
</dbReference>
<dbReference type="OrthoDB" id="27109at2759"/>
<dbReference type="GO" id="GO:0000145">
    <property type="term" value="C:exocyst"/>
    <property type="evidence" value="ECO:0007669"/>
    <property type="project" value="TreeGrafter"/>
</dbReference>
<dbReference type="AlphaFoldDB" id="A0A9W8DTL6"/>
<dbReference type="Pfam" id="PF20654">
    <property type="entry name" value="Sec3_C-term"/>
    <property type="match status" value="1"/>
</dbReference>
<reference evidence="2" key="1">
    <citation type="submission" date="2022-07" db="EMBL/GenBank/DDBJ databases">
        <title>Phylogenomic reconstructions and comparative analyses of Kickxellomycotina fungi.</title>
        <authorList>
            <person name="Reynolds N.K."/>
            <person name="Stajich J.E."/>
            <person name="Barry K."/>
            <person name="Grigoriev I.V."/>
            <person name="Crous P."/>
            <person name="Smith M.E."/>
        </authorList>
    </citation>
    <scope>NUCLEOTIDE SEQUENCE</scope>
    <source>
        <strain evidence="2">RSA 861</strain>
    </source>
</reference>
<evidence type="ECO:0000313" key="3">
    <source>
        <dbReference type="Proteomes" id="UP001150569"/>
    </source>
</evidence>
<dbReference type="PANTHER" id="PTHR16092:SF14">
    <property type="entry name" value="EXOCYST COMPLEX COMPONENT 1 ISOFORM X1"/>
    <property type="match status" value="1"/>
</dbReference>
<comment type="caution">
    <text evidence="2">The sequence shown here is derived from an EMBL/GenBank/DDBJ whole genome shotgun (WGS) entry which is preliminary data.</text>
</comment>
<proteinExistence type="predicted"/>
<gene>
    <name evidence="2" type="ORF">IWQ60_006546</name>
</gene>
<protein>
    <recommendedName>
        <fullName evidence="1">Exocyst complex component Sec3 C-terminal domain-containing protein</fullName>
    </recommendedName>
</protein>
<dbReference type="GO" id="GO:0006887">
    <property type="term" value="P:exocytosis"/>
    <property type="evidence" value="ECO:0007669"/>
    <property type="project" value="TreeGrafter"/>
</dbReference>
<sequence>MMVSVEHHMKEIEMSNQEFLFVVLQNMQKQLAATFARFVDEQVKAIEETKVTAKRRIGILPFFRVFPKFVQKLEQAMGNSQTESRKLVSQGYEKIVRVMFARLLAIARDADVVSYQTEDKDAGKEQLNAHILTLGKF</sequence>
<name>A0A9W8DTL6_9FUNG</name>
<evidence type="ECO:0000313" key="2">
    <source>
        <dbReference type="EMBL" id="KAJ1922425.1"/>
    </source>
</evidence>
<dbReference type="GO" id="GO:0005886">
    <property type="term" value="C:plasma membrane"/>
    <property type="evidence" value="ECO:0007669"/>
    <property type="project" value="TreeGrafter"/>
</dbReference>
<accession>A0A9W8DTL6</accession>